<name>K3WTC9_GLOUD</name>
<reference evidence="1" key="3">
    <citation type="submission" date="2015-02" db="UniProtKB">
        <authorList>
            <consortium name="EnsemblProtists"/>
        </authorList>
    </citation>
    <scope>IDENTIFICATION</scope>
    <source>
        <strain evidence="1">DAOM BR144</strain>
    </source>
</reference>
<dbReference type="Proteomes" id="UP000019132">
    <property type="component" value="Unassembled WGS sequence"/>
</dbReference>
<dbReference type="AlphaFoldDB" id="K3WTC9"/>
<reference evidence="2" key="2">
    <citation type="submission" date="2010-04" db="EMBL/GenBank/DDBJ databases">
        <authorList>
            <person name="Buell R."/>
            <person name="Hamilton J."/>
            <person name="Hostetler J."/>
        </authorList>
    </citation>
    <scope>NUCLEOTIDE SEQUENCE [LARGE SCALE GENOMIC DNA]</scope>
    <source>
        <strain evidence="2">DAOM:BR144</strain>
    </source>
</reference>
<dbReference type="EnsemblProtists" id="PYU1_T008223">
    <property type="protein sequence ID" value="PYU1_T008223"/>
    <property type="gene ID" value="PYU1_G008207"/>
</dbReference>
<sequence length="260" mass="30181">MAPATPPWWRTRRLALARSLLLGQVVVMLLLEAWSLVDMRRFRVAHANAMNHARAFQEYADSLLAQNSSELQSWMHENNETDEVPTDERMHLSLLHAAYVAHRDRIVSKPGPDQQNDNKNLQLLFTPEHPNLLDKLRQCLDVDIFIPSGIRGFGYCEDAVGYAKFLKSRLLPYWALEIPLSDATLNRTVTYHELCPKTPIVLFNHYWDGVLDTPHFPKDKSVYLMPNVEMYELNQNHFWNVDAVLCKTRTCYERVANLYT</sequence>
<reference evidence="2" key="1">
    <citation type="journal article" date="2010" name="Genome Biol.">
        <title>Genome sequence of the necrotrophic plant pathogen Pythium ultimum reveals original pathogenicity mechanisms and effector repertoire.</title>
        <authorList>
            <person name="Levesque C.A."/>
            <person name="Brouwer H."/>
            <person name="Cano L."/>
            <person name="Hamilton J.P."/>
            <person name="Holt C."/>
            <person name="Huitema E."/>
            <person name="Raffaele S."/>
            <person name="Robideau G.P."/>
            <person name="Thines M."/>
            <person name="Win J."/>
            <person name="Zerillo M.M."/>
            <person name="Beakes G.W."/>
            <person name="Boore J.L."/>
            <person name="Busam D."/>
            <person name="Dumas B."/>
            <person name="Ferriera S."/>
            <person name="Fuerstenberg S.I."/>
            <person name="Gachon C.M."/>
            <person name="Gaulin E."/>
            <person name="Govers F."/>
            <person name="Grenville-Briggs L."/>
            <person name="Horner N."/>
            <person name="Hostetler J."/>
            <person name="Jiang R.H."/>
            <person name="Johnson J."/>
            <person name="Krajaejun T."/>
            <person name="Lin H."/>
            <person name="Meijer H.J."/>
            <person name="Moore B."/>
            <person name="Morris P."/>
            <person name="Phuntmart V."/>
            <person name="Puiu D."/>
            <person name="Shetty J."/>
            <person name="Stajich J.E."/>
            <person name="Tripathy S."/>
            <person name="Wawra S."/>
            <person name="van West P."/>
            <person name="Whitty B.R."/>
            <person name="Coutinho P.M."/>
            <person name="Henrissat B."/>
            <person name="Martin F."/>
            <person name="Thomas P.D."/>
            <person name="Tyler B.M."/>
            <person name="De Vries R.P."/>
            <person name="Kamoun S."/>
            <person name="Yandell M."/>
            <person name="Tisserat N."/>
            <person name="Buell C.R."/>
        </authorList>
    </citation>
    <scope>NUCLEOTIDE SEQUENCE</scope>
    <source>
        <strain evidence="2">DAOM:BR144</strain>
    </source>
</reference>
<evidence type="ECO:0000313" key="2">
    <source>
        <dbReference type="Proteomes" id="UP000019132"/>
    </source>
</evidence>
<protein>
    <submittedName>
        <fullName evidence="1">Uncharacterized protein</fullName>
    </submittedName>
</protein>
<dbReference type="InParanoid" id="K3WTC9"/>
<proteinExistence type="predicted"/>
<dbReference type="VEuPathDB" id="FungiDB:PYU1_G008207"/>
<dbReference type="HOGENOM" id="CLU_1071480_0_0_1"/>
<accession>K3WTC9</accession>
<keyword evidence="2" id="KW-1185">Reference proteome</keyword>
<organism evidence="1 2">
    <name type="scientific">Globisporangium ultimum (strain ATCC 200006 / CBS 805.95 / DAOM BR144)</name>
    <name type="common">Pythium ultimum</name>
    <dbReference type="NCBI Taxonomy" id="431595"/>
    <lineage>
        <taxon>Eukaryota</taxon>
        <taxon>Sar</taxon>
        <taxon>Stramenopiles</taxon>
        <taxon>Oomycota</taxon>
        <taxon>Peronosporomycetes</taxon>
        <taxon>Pythiales</taxon>
        <taxon>Pythiaceae</taxon>
        <taxon>Globisporangium</taxon>
    </lineage>
</organism>
<evidence type="ECO:0000313" key="1">
    <source>
        <dbReference type="EnsemblProtists" id="PYU1_T008223"/>
    </source>
</evidence>
<dbReference type="EMBL" id="GL376619">
    <property type="status" value="NOT_ANNOTATED_CDS"/>
    <property type="molecule type" value="Genomic_DNA"/>
</dbReference>